<proteinExistence type="predicted"/>
<organism evidence="1 2">
    <name type="scientific">Planosporangium flavigriseum</name>
    <dbReference type="NCBI Taxonomy" id="373681"/>
    <lineage>
        <taxon>Bacteria</taxon>
        <taxon>Bacillati</taxon>
        <taxon>Actinomycetota</taxon>
        <taxon>Actinomycetes</taxon>
        <taxon>Micromonosporales</taxon>
        <taxon>Micromonosporaceae</taxon>
        <taxon>Planosporangium</taxon>
    </lineage>
</organism>
<evidence type="ECO:0008006" key="3">
    <source>
        <dbReference type="Google" id="ProtNLM"/>
    </source>
</evidence>
<name>A0A8J3LTA2_9ACTN</name>
<gene>
    <name evidence="1" type="ORF">Pfl04_19280</name>
</gene>
<dbReference type="Pfam" id="PF22752">
    <property type="entry name" value="DUF488-N3i"/>
    <property type="match status" value="1"/>
</dbReference>
<evidence type="ECO:0000313" key="1">
    <source>
        <dbReference type="EMBL" id="GIG73524.1"/>
    </source>
</evidence>
<dbReference type="PANTHER" id="PTHR36849">
    <property type="entry name" value="CYTOPLASMIC PROTEIN-RELATED"/>
    <property type="match status" value="1"/>
</dbReference>
<dbReference type="Proteomes" id="UP000653674">
    <property type="component" value="Unassembled WGS sequence"/>
</dbReference>
<accession>A0A8J3LTA2</accession>
<keyword evidence="2" id="KW-1185">Reference proteome</keyword>
<comment type="caution">
    <text evidence="1">The sequence shown here is derived from an EMBL/GenBank/DDBJ whole genome shotgun (WGS) entry which is preliminary data.</text>
</comment>
<dbReference type="InterPro" id="IPR052552">
    <property type="entry name" value="YeaO-like"/>
</dbReference>
<evidence type="ECO:0000313" key="2">
    <source>
        <dbReference type="Proteomes" id="UP000653674"/>
    </source>
</evidence>
<protein>
    <recommendedName>
        <fullName evidence="3">DUF488 family protein</fullName>
    </recommendedName>
</protein>
<sequence length="180" mass="20387">MMRLTSALRHRTYHLPPTAVTGCRAARAPARVHAARVVRVKRAYDEPDPADGRRVLVDRLWPRGLTKQAAAVDEWLRDVAPSSDLRRWYGHAPARFAEFTHRYRTELADRQHADSLHRLRTLAQAGPLTLLTAARDVEHAHTAVLVDLLTNSVDQTFDSDTEQTGRFVADKRPHDSRTSD</sequence>
<dbReference type="PROSITE" id="PS51257">
    <property type="entry name" value="PROKAR_LIPOPROTEIN"/>
    <property type="match status" value="1"/>
</dbReference>
<dbReference type="EMBL" id="BONU01000009">
    <property type="protein sequence ID" value="GIG73524.1"/>
    <property type="molecule type" value="Genomic_DNA"/>
</dbReference>
<reference evidence="1" key="1">
    <citation type="submission" date="2021-01" db="EMBL/GenBank/DDBJ databases">
        <title>Whole genome shotgun sequence of Planosporangium flavigriseum NBRC 105377.</title>
        <authorList>
            <person name="Komaki H."/>
            <person name="Tamura T."/>
        </authorList>
    </citation>
    <scope>NUCLEOTIDE SEQUENCE</scope>
    <source>
        <strain evidence="1">NBRC 105377</strain>
    </source>
</reference>
<dbReference type="PANTHER" id="PTHR36849:SF1">
    <property type="entry name" value="CYTOPLASMIC PROTEIN"/>
    <property type="match status" value="1"/>
</dbReference>
<dbReference type="AlphaFoldDB" id="A0A8J3LTA2"/>